<evidence type="ECO:0000256" key="2">
    <source>
        <dbReference type="ARBA" id="ARBA00023186"/>
    </source>
</evidence>
<dbReference type="Proteomes" id="UP001152607">
    <property type="component" value="Unassembled WGS sequence"/>
</dbReference>
<proteinExistence type="inferred from homology"/>
<dbReference type="EMBL" id="CAOQHR010000004">
    <property type="protein sequence ID" value="CAI6333264.1"/>
    <property type="molecule type" value="Genomic_DNA"/>
</dbReference>
<dbReference type="HAMAP" id="MF_01385">
    <property type="entry name" value="UreF"/>
    <property type="match status" value="1"/>
</dbReference>
<keyword evidence="1" id="KW-0996">Nickel insertion</keyword>
<evidence type="ECO:0000313" key="4">
    <source>
        <dbReference type="EMBL" id="CAI6333264.1"/>
    </source>
</evidence>
<sequence>MTANTSHQSSLEAEIADLESRLRTARSRLNVSEAPSHSSPSQPVRRAQDEALHALLLLSDSALPLGSFAFSSGLESYLAHHKLQTSTSATSQAASFSIFLQLSLSTLAGTALPYVLAGYRHPEQAETLDNDFDASTPCTVARRASVAQGRALLTVWDRSFKAKYNQNNAVGENIAADSLTAFSKTIRSSDEVNAHYAPLWGLVTRALAVPLHDAAYLFLFSHARTITSAAVRASVMGPYQAQAVLAGSDLQQRINGLVEDGWNTPIEDAGQSVPVMDLWVGRHEKLYSRIFNS</sequence>
<organism evidence="4 5">
    <name type="scientific">Periconia digitata</name>
    <dbReference type="NCBI Taxonomy" id="1303443"/>
    <lineage>
        <taxon>Eukaryota</taxon>
        <taxon>Fungi</taxon>
        <taxon>Dikarya</taxon>
        <taxon>Ascomycota</taxon>
        <taxon>Pezizomycotina</taxon>
        <taxon>Dothideomycetes</taxon>
        <taxon>Pleosporomycetidae</taxon>
        <taxon>Pleosporales</taxon>
        <taxon>Massarineae</taxon>
        <taxon>Periconiaceae</taxon>
        <taxon>Periconia</taxon>
    </lineage>
</organism>
<keyword evidence="2" id="KW-0143">Chaperone</keyword>
<evidence type="ECO:0000256" key="1">
    <source>
        <dbReference type="ARBA" id="ARBA00022988"/>
    </source>
</evidence>
<keyword evidence="5" id="KW-1185">Reference proteome</keyword>
<dbReference type="PANTHER" id="PTHR33620">
    <property type="entry name" value="UREASE ACCESSORY PROTEIN F"/>
    <property type="match status" value="1"/>
</dbReference>
<comment type="caution">
    <text evidence="4">The sequence shown here is derived from an EMBL/GenBank/DDBJ whole genome shotgun (WGS) entry which is preliminary data.</text>
</comment>
<gene>
    <name evidence="4" type="ORF">PDIGIT_LOCUS6302</name>
</gene>
<accession>A0A9W4UCN8</accession>
<protein>
    <recommendedName>
        <fullName evidence="6">Urease accessory protein UreF</fullName>
    </recommendedName>
</protein>
<dbReference type="GO" id="GO:0016151">
    <property type="term" value="F:nickel cation binding"/>
    <property type="evidence" value="ECO:0007669"/>
    <property type="project" value="InterPro"/>
</dbReference>
<dbReference type="OrthoDB" id="2550922at2759"/>
<evidence type="ECO:0008006" key="6">
    <source>
        <dbReference type="Google" id="ProtNLM"/>
    </source>
</evidence>
<name>A0A9W4UCN8_9PLEO</name>
<dbReference type="PANTHER" id="PTHR33620:SF1">
    <property type="entry name" value="UREASE ACCESSORY PROTEIN F"/>
    <property type="match status" value="1"/>
</dbReference>
<dbReference type="InterPro" id="IPR038277">
    <property type="entry name" value="UreF_sf"/>
</dbReference>
<dbReference type="Pfam" id="PF01730">
    <property type="entry name" value="UreF"/>
    <property type="match status" value="1"/>
</dbReference>
<comment type="similarity">
    <text evidence="3">Belongs to the UreF family.</text>
</comment>
<dbReference type="InterPro" id="IPR002639">
    <property type="entry name" value="UreF"/>
</dbReference>
<dbReference type="Gene3D" id="1.10.4190.10">
    <property type="entry name" value="Urease accessory protein UreF"/>
    <property type="match status" value="1"/>
</dbReference>
<dbReference type="AlphaFoldDB" id="A0A9W4UCN8"/>
<evidence type="ECO:0000313" key="5">
    <source>
        <dbReference type="Proteomes" id="UP001152607"/>
    </source>
</evidence>
<reference evidence="4" key="1">
    <citation type="submission" date="2023-01" db="EMBL/GenBank/DDBJ databases">
        <authorList>
            <person name="Van Ghelder C."/>
            <person name="Rancurel C."/>
        </authorList>
    </citation>
    <scope>NUCLEOTIDE SEQUENCE</scope>
    <source>
        <strain evidence="4">CNCM I-4278</strain>
    </source>
</reference>
<evidence type="ECO:0000256" key="3">
    <source>
        <dbReference type="ARBA" id="ARBA00046339"/>
    </source>
</evidence>